<dbReference type="PANTHER" id="PTHR40472">
    <property type="entry name" value="RICIN B-TYPE LECTIN DOMAIN-CONTAINING PROTEIN"/>
    <property type="match status" value="1"/>
</dbReference>
<dbReference type="GeneTree" id="ENSGT00390000008158"/>
<dbReference type="InterPro" id="IPR039051">
    <property type="entry name" value="SE-CTX-like"/>
</dbReference>
<dbReference type="KEGG" id="pki:111853491"/>
<keyword evidence="1" id="KW-0175">Coiled coil</keyword>
<evidence type="ECO:0000313" key="2">
    <source>
        <dbReference type="Ensembl" id="ENSPKIP00000003131.1"/>
    </source>
</evidence>
<evidence type="ECO:0000256" key="1">
    <source>
        <dbReference type="SAM" id="Coils"/>
    </source>
</evidence>
<reference evidence="2" key="1">
    <citation type="submission" date="2025-08" db="UniProtKB">
        <authorList>
            <consortium name="Ensembl"/>
        </authorList>
    </citation>
    <scope>IDENTIFICATION</scope>
</reference>
<protein>
    <submittedName>
        <fullName evidence="2">Uncharacterized LOC111853491</fullName>
    </submittedName>
</protein>
<accession>A0A3B3QCJ5</accession>
<proteinExistence type="predicted"/>
<dbReference type="OrthoDB" id="9939466at2759"/>
<sequence length="388" mass="44759">MASKLKQLVRKKEVIEDFMEIFEKGAEALSEAVGEMFPVFSIVSPLVQLAMDNQESPEAEFMKEQFQKVRDRLDVISEEAENITQEVKKSGVDAAYFQVEENLTSQFRKYMDILNAKPKFREVKKKLFMEHFAKTGGEKNLNTLYGAVTGDNFSGESVLEITLKYEEKNRRSMEDFCARLKNLFFIGLVALVGHAALKDCNEEEELLRVWAEKVKHIEEKMKAVVEDCKVNFVKQAEIDIGKRIRTWKGRPNQEIADVAIGFLKQKYDWVSWSVRIYAPSTGFFWKLIYGKKYHGISGGNHFVFDTEPHVVVSYSLQPRSLNKETLPAAIQGQKWRRNKAQLAEQVHASLPGCLVHVIRRHVVESSSFPDDAQYDQYHRKTHVFIYSD</sequence>
<name>A0A3B3QCJ5_9TELE</name>
<dbReference type="AlphaFoldDB" id="A0A3B3QCJ5"/>
<dbReference type="Proteomes" id="UP000261540">
    <property type="component" value="Unplaced"/>
</dbReference>
<feature type="coiled-coil region" evidence="1">
    <location>
        <begin position="59"/>
        <end position="86"/>
    </location>
</feature>
<dbReference type="STRING" id="1676925.ENSPKIP00000003131"/>
<dbReference type="Ensembl" id="ENSPKIT00000027090.1">
    <property type="protein sequence ID" value="ENSPKIP00000003131.1"/>
    <property type="gene ID" value="ENSPKIG00000020762.1"/>
</dbReference>
<organism evidence="2 3">
    <name type="scientific">Paramormyrops kingsleyae</name>
    <dbReference type="NCBI Taxonomy" id="1676925"/>
    <lineage>
        <taxon>Eukaryota</taxon>
        <taxon>Metazoa</taxon>
        <taxon>Chordata</taxon>
        <taxon>Craniata</taxon>
        <taxon>Vertebrata</taxon>
        <taxon>Euteleostomi</taxon>
        <taxon>Actinopterygii</taxon>
        <taxon>Neopterygii</taxon>
        <taxon>Teleostei</taxon>
        <taxon>Osteoglossocephala</taxon>
        <taxon>Osteoglossomorpha</taxon>
        <taxon>Osteoglossiformes</taxon>
        <taxon>Mormyridae</taxon>
        <taxon>Paramormyrops</taxon>
    </lineage>
</organism>
<keyword evidence="3" id="KW-1185">Reference proteome</keyword>
<reference evidence="2" key="2">
    <citation type="submission" date="2025-09" db="UniProtKB">
        <authorList>
            <consortium name="Ensembl"/>
        </authorList>
    </citation>
    <scope>IDENTIFICATION</scope>
</reference>
<evidence type="ECO:0000313" key="3">
    <source>
        <dbReference type="Proteomes" id="UP000261540"/>
    </source>
</evidence>
<dbReference type="PANTHER" id="PTHR40472:SF9">
    <property type="entry name" value="RAPUNZEL 4"/>
    <property type="match status" value="1"/>
</dbReference>